<keyword evidence="2" id="KW-0067">ATP-binding</keyword>
<evidence type="ECO:0000313" key="5">
    <source>
        <dbReference type="Proteomes" id="UP000031668"/>
    </source>
</evidence>
<dbReference type="Gene3D" id="1.10.8.60">
    <property type="match status" value="1"/>
</dbReference>
<dbReference type="InterPro" id="IPR027417">
    <property type="entry name" value="P-loop_NTPase"/>
</dbReference>
<keyword evidence="2" id="KW-0547">Nucleotide-binding</keyword>
<evidence type="ECO:0000313" key="4">
    <source>
        <dbReference type="EMBL" id="KII68362.1"/>
    </source>
</evidence>
<dbReference type="GO" id="GO:0008568">
    <property type="term" value="F:microtubule severing ATPase activity"/>
    <property type="evidence" value="ECO:0007669"/>
    <property type="project" value="TreeGrafter"/>
</dbReference>
<dbReference type="GO" id="GO:0016887">
    <property type="term" value="F:ATP hydrolysis activity"/>
    <property type="evidence" value="ECO:0007669"/>
    <property type="project" value="InterPro"/>
</dbReference>
<dbReference type="OrthoDB" id="10251136at2759"/>
<reference evidence="4 5" key="1">
    <citation type="journal article" date="2014" name="Genome Biol. Evol.">
        <title>The genome of the myxosporean Thelohanellus kitauei shows adaptations to nutrient acquisition within its fish host.</title>
        <authorList>
            <person name="Yang Y."/>
            <person name="Xiong J."/>
            <person name="Zhou Z."/>
            <person name="Huo F."/>
            <person name="Miao W."/>
            <person name="Ran C."/>
            <person name="Liu Y."/>
            <person name="Zhang J."/>
            <person name="Feng J."/>
            <person name="Wang M."/>
            <person name="Wang M."/>
            <person name="Wang L."/>
            <person name="Yao B."/>
        </authorList>
    </citation>
    <scope>NUCLEOTIDE SEQUENCE [LARGE SCALE GENOMIC DNA]</scope>
    <source>
        <strain evidence="4">Wuqing</strain>
    </source>
</reference>
<dbReference type="EMBL" id="JWZT01002870">
    <property type="protein sequence ID" value="KII68362.1"/>
    <property type="molecule type" value="Genomic_DNA"/>
</dbReference>
<comment type="caution">
    <text evidence="4">The sequence shown here is derived from an EMBL/GenBank/DDBJ whole genome shotgun (WGS) entry which is preliminary data.</text>
</comment>
<dbReference type="PANTHER" id="PTHR23074:SF17">
    <property type="entry name" value="FIDGETIN-LIKE PROTEIN 1"/>
    <property type="match status" value="1"/>
</dbReference>
<dbReference type="InterPro" id="IPR003593">
    <property type="entry name" value="AAA+_ATPase"/>
</dbReference>
<name>A0A0C2N373_THEKT</name>
<evidence type="ECO:0000256" key="2">
    <source>
        <dbReference type="RuleBase" id="RU003651"/>
    </source>
</evidence>
<dbReference type="OMA" id="GEHEAMH"/>
<organism evidence="4 5">
    <name type="scientific">Thelohanellus kitauei</name>
    <name type="common">Myxosporean</name>
    <dbReference type="NCBI Taxonomy" id="669202"/>
    <lineage>
        <taxon>Eukaryota</taxon>
        <taxon>Metazoa</taxon>
        <taxon>Cnidaria</taxon>
        <taxon>Myxozoa</taxon>
        <taxon>Myxosporea</taxon>
        <taxon>Bivalvulida</taxon>
        <taxon>Platysporina</taxon>
        <taxon>Myxobolidae</taxon>
        <taxon>Thelohanellus</taxon>
    </lineage>
</organism>
<dbReference type="PROSITE" id="PS00674">
    <property type="entry name" value="AAA"/>
    <property type="match status" value="1"/>
</dbReference>
<dbReference type="InterPro" id="IPR050304">
    <property type="entry name" value="MT-severing_AAA_ATPase"/>
</dbReference>
<dbReference type="SUPFAM" id="SSF52540">
    <property type="entry name" value="P-loop containing nucleoside triphosphate hydrolases"/>
    <property type="match status" value="1"/>
</dbReference>
<evidence type="ECO:0000259" key="3">
    <source>
        <dbReference type="SMART" id="SM00382"/>
    </source>
</evidence>
<dbReference type="GO" id="GO:0005524">
    <property type="term" value="F:ATP binding"/>
    <property type="evidence" value="ECO:0007669"/>
    <property type="project" value="UniProtKB-KW"/>
</dbReference>
<dbReference type="AlphaFoldDB" id="A0A0C2N373"/>
<dbReference type="SMART" id="SM00382">
    <property type="entry name" value="AAA"/>
    <property type="match status" value="1"/>
</dbReference>
<comment type="similarity">
    <text evidence="1 2">Belongs to the AAA ATPase family.</text>
</comment>
<sequence length="261" mass="29092">MLANEEPEAPAPAPPDSSKFTLLKLSANDDIPEIKGVDKKLVELILNDVVDKGSPITWDDIAGLEFAKKTIEEIIIWPMVRPDLFTGLLVPVKGLLLFGPPGTGKTLIGKCIANQCNAKFFSINLFGEGEKLVRALFEVAKFFQPSVVFMDEVDSLLTARKDGEHESTRRIKTEFLVQLVIFSLPKDGCGSNLEDRILIIGATNRPQELDDAARRRFVKRLYVPLPDQPARKQIVLNLISKQSHSLDDEQIDRIMQQTQGT</sequence>
<gene>
    <name evidence="4" type="ORF">RF11_06809</name>
</gene>
<proteinExistence type="inferred from homology"/>
<dbReference type="Pfam" id="PF00004">
    <property type="entry name" value="AAA"/>
    <property type="match status" value="1"/>
</dbReference>
<dbReference type="InterPro" id="IPR003960">
    <property type="entry name" value="ATPase_AAA_CS"/>
</dbReference>
<evidence type="ECO:0000256" key="1">
    <source>
        <dbReference type="ARBA" id="ARBA00006914"/>
    </source>
</evidence>
<dbReference type="Gene3D" id="3.40.50.300">
    <property type="entry name" value="P-loop containing nucleotide triphosphate hydrolases"/>
    <property type="match status" value="1"/>
</dbReference>
<feature type="domain" description="AAA+ ATPase" evidence="3">
    <location>
        <begin position="91"/>
        <end position="227"/>
    </location>
</feature>
<keyword evidence="5" id="KW-1185">Reference proteome</keyword>
<dbReference type="PANTHER" id="PTHR23074">
    <property type="entry name" value="AAA DOMAIN-CONTAINING"/>
    <property type="match status" value="1"/>
</dbReference>
<protein>
    <submittedName>
        <fullName evidence="4">Fidgetin-like protein 1</fullName>
    </submittedName>
</protein>
<dbReference type="InterPro" id="IPR003959">
    <property type="entry name" value="ATPase_AAA_core"/>
</dbReference>
<accession>A0A0C2N373</accession>
<dbReference type="Proteomes" id="UP000031668">
    <property type="component" value="Unassembled WGS sequence"/>
</dbReference>